<dbReference type="Proteomes" id="UP000005104">
    <property type="component" value="Chromosome"/>
</dbReference>
<gene>
    <name evidence="1" type="ORF">DesyoDRAFT_3149</name>
</gene>
<keyword evidence="2" id="KW-1185">Reference proteome</keyword>
<dbReference type="RefSeq" id="WP_007784461.1">
    <property type="nucleotide sequence ID" value="NZ_CM001441.1"/>
</dbReference>
<dbReference type="HOGENOM" id="CLU_2537159_0_0_9"/>
<name>H5Y579_9FIRM</name>
<proteinExistence type="predicted"/>
<dbReference type="STRING" id="768710.DesyoDRAFT_3149"/>
<organism evidence="1 2">
    <name type="scientific">Desulfosporosinus youngiae DSM 17734</name>
    <dbReference type="NCBI Taxonomy" id="768710"/>
    <lineage>
        <taxon>Bacteria</taxon>
        <taxon>Bacillati</taxon>
        <taxon>Bacillota</taxon>
        <taxon>Clostridia</taxon>
        <taxon>Eubacteriales</taxon>
        <taxon>Desulfitobacteriaceae</taxon>
        <taxon>Desulfosporosinus</taxon>
    </lineage>
</organism>
<sequence length="83" mass="9967">MSELGNEVVVEEKGKKKRVSTEDKLQMLLDKQFERIEQLMDEKLNKLLLKMDSKLEYSQLRIWKSFEAEFKRYLAGYCNENCQ</sequence>
<protein>
    <submittedName>
        <fullName evidence="1">Uncharacterized protein</fullName>
    </submittedName>
</protein>
<reference evidence="1 2" key="1">
    <citation type="submission" date="2011-11" db="EMBL/GenBank/DDBJ databases">
        <title>The Noncontiguous Finished genome of Desulfosporosinus youngiae DSM 17734.</title>
        <authorList>
            <consortium name="US DOE Joint Genome Institute (JGI-PGF)"/>
            <person name="Lucas S."/>
            <person name="Han J."/>
            <person name="Lapidus A."/>
            <person name="Cheng J.-F."/>
            <person name="Goodwin L."/>
            <person name="Pitluck S."/>
            <person name="Peters L."/>
            <person name="Ovchinnikova G."/>
            <person name="Lu M."/>
            <person name="Land M.L."/>
            <person name="Hauser L."/>
            <person name="Pester M."/>
            <person name="Spring S."/>
            <person name="Ollivier B."/>
            <person name="Rattei T."/>
            <person name="Klenk H.-P."/>
            <person name="Wagner M."/>
            <person name="Loy A."/>
            <person name="Woyke T.J."/>
        </authorList>
    </citation>
    <scope>NUCLEOTIDE SEQUENCE [LARGE SCALE GENOMIC DNA]</scope>
    <source>
        <strain evidence="1 2">DSM 17734</strain>
    </source>
</reference>
<evidence type="ECO:0000313" key="2">
    <source>
        <dbReference type="Proteomes" id="UP000005104"/>
    </source>
</evidence>
<dbReference type="AlphaFoldDB" id="H5Y579"/>
<dbReference type="EMBL" id="CM001441">
    <property type="protein sequence ID" value="EHQ90183.1"/>
    <property type="molecule type" value="Genomic_DNA"/>
</dbReference>
<accession>H5Y579</accession>
<evidence type="ECO:0000313" key="1">
    <source>
        <dbReference type="EMBL" id="EHQ90183.1"/>
    </source>
</evidence>